<dbReference type="InterPro" id="IPR046867">
    <property type="entry name" value="AldOxase/xan_DH_MoCoBD2"/>
</dbReference>
<keyword evidence="1" id="KW-0500">Molybdenum</keyword>
<keyword evidence="2" id="KW-0560">Oxidoreductase</keyword>
<dbReference type="Pfam" id="PF02738">
    <property type="entry name" value="MoCoBD_1"/>
    <property type="match status" value="1"/>
</dbReference>
<dbReference type="SUPFAM" id="SSF54665">
    <property type="entry name" value="CO dehydrogenase molybdoprotein N-domain-like"/>
    <property type="match status" value="1"/>
</dbReference>
<dbReference type="InterPro" id="IPR037165">
    <property type="entry name" value="AldOxase/xan_DH_Mopterin-bd_sf"/>
</dbReference>
<evidence type="ECO:0000256" key="1">
    <source>
        <dbReference type="ARBA" id="ARBA00022505"/>
    </source>
</evidence>
<dbReference type="PANTHER" id="PTHR11908">
    <property type="entry name" value="XANTHINE DEHYDROGENASE"/>
    <property type="match status" value="1"/>
</dbReference>
<accession>A0ABR7HSG9</accession>
<dbReference type="Gene3D" id="3.90.1170.50">
    <property type="entry name" value="Aldehyde oxidase/xanthine dehydrogenase, a/b hammerhead"/>
    <property type="match status" value="1"/>
</dbReference>
<keyword evidence="5" id="KW-1185">Reference proteome</keyword>
<dbReference type="EMBL" id="JACOPR010000003">
    <property type="protein sequence ID" value="MBC5730469.1"/>
    <property type="molecule type" value="Genomic_DNA"/>
</dbReference>
<name>A0ABR7HSG9_9FIRM</name>
<protein>
    <submittedName>
        <fullName evidence="4">Molybdopterin-dependent oxidoreductase</fullName>
    </submittedName>
</protein>
<proteinExistence type="predicted"/>
<dbReference type="InterPro" id="IPR036856">
    <property type="entry name" value="Ald_Oxase/Xan_DH_a/b_sf"/>
</dbReference>
<reference evidence="4 5" key="1">
    <citation type="submission" date="2020-08" db="EMBL/GenBank/DDBJ databases">
        <title>Genome public.</title>
        <authorList>
            <person name="Liu C."/>
            <person name="Sun Q."/>
        </authorList>
    </citation>
    <scope>NUCLEOTIDE SEQUENCE [LARGE SCALE GENOMIC DNA]</scope>
    <source>
        <strain evidence="4 5">New-38</strain>
    </source>
</reference>
<sequence length="739" mass="80712">MEDYSRIGESTPIRDAALKVTGRKMYVGDMKLHGMLYGEVLFSKVAHAKIKSIDTSEAEALPGVRAVVCHKNSPDTLYNSAVRFYEHQIPDTERVFDDTVRFVGDRVAAVAADTQAIAKKAVGLIKVEYEPLPVYLDPEEAVQEGAYPIHGDKNAITTMVHNAGDLEQGFAQADRIFEDRYTTQAVHHCAIEPHVSIADYDYSGKLTVYTSCQNTFGYRIALHRIFKLPMSRIRVVTPAIGGAFGGKLEMTLEPVAALLSMKAGRPVKVTYSRQACIDSTRTRHASVVYLKTGVKNDGTIVAQDIRIITNTGAYATSALNVLGALSHKVFKVYKIPNMRFTGIPVYTNTPIAGAMRGYGSPQAFFGQQRQFQKIAKALGMSLVDFQMKNLVNPEDSDPMGFKLGNPHPKDCVRRGVELMANWKPLSDEDGKYSIGVGMAVGAHGCGCFGAHRDQACVMLKMNEDGTCTYFTGTHDMGNGSVTAQTQVVSNTLQIPLESITTMEADTDACPWQLGDYSSHGIFVVASAAKKCAESVGRELVKEAALLLEEKEEDLELVPGGIHSKATDKTVSLSDVVVYAQDKSKREIICSETYPMPNGPTAYGAHFARVKVEKATGKVTVTDYVAVHDVGKVINRMGIEGQLHGGIQMGLGYALCEGLKYDENGRNVYNNFRKYKMFTADQMPSIQVDFIEAYEPNGPYGAKSIGEAAVVPSNPAVLNAVCDALGKEIYSSPYRDWEEN</sequence>
<dbReference type="PANTHER" id="PTHR11908:SF132">
    <property type="entry name" value="ALDEHYDE OXIDASE 1-RELATED"/>
    <property type="match status" value="1"/>
</dbReference>
<comment type="caution">
    <text evidence="4">The sequence shown here is derived from an EMBL/GenBank/DDBJ whole genome shotgun (WGS) entry which is preliminary data.</text>
</comment>
<dbReference type="Pfam" id="PF20256">
    <property type="entry name" value="MoCoBD_2"/>
    <property type="match status" value="1"/>
</dbReference>
<dbReference type="SMART" id="SM01008">
    <property type="entry name" value="Ald_Xan_dh_C"/>
    <property type="match status" value="1"/>
</dbReference>
<dbReference type="Pfam" id="PF01315">
    <property type="entry name" value="Ald_Xan_dh_C"/>
    <property type="match status" value="1"/>
</dbReference>
<dbReference type="SUPFAM" id="SSF56003">
    <property type="entry name" value="Molybdenum cofactor-binding domain"/>
    <property type="match status" value="1"/>
</dbReference>
<feature type="domain" description="Aldehyde oxidase/xanthine dehydrogenase a/b hammerhead" evidence="3">
    <location>
        <begin position="21"/>
        <end position="133"/>
    </location>
</feature>
<dbReference type="InterPro" id="IPR016208">
    <property type="entry name" value="Ald_Oxase/xanthine_DH-like"/>
</dbReference>
<evidence type="ECO:0000256" key="2">
    <source>
        <dbReference type="ARBA" id="ARBA00023002"/>
    </source>
</evidence>
<evidence type="ECO:0000313" key="5">
    <source>
        <dbReference type="Proteomes" id="UP000660021"/>
    </source>
</evidence>
<organism evidence="4 5">
    <name type="scientific">Pseudoflavonifractor hominis</name>
    <dbReference type="NCBI Taxonomy" id="2763059"/>
    <lineage>
        <taxon>Bacteria</taxon>
        <taxon>Bacillati</taxon>
        <taxon>Bacillota</taxon>
        <taxon>Clostridia</taxon>
        <taxon>Eubacteriales</taxon>
        <taxon>Oscillospiraceae</taxon>
        <taxon>Pseudoflavonifractor</taxon>
    </lineage>
</organism>
<dbReference type="Gene3D" id="3.30.365.10">
    <property type="entry name" value="Aldehyde oxidase/xanthine dehydrogenase, molybdopterin binding domain"/>
    <property type="match status" value="4"/>
</dbReference>
<evidence type="ECO:0000313" key="4">
    <source>
        <dbReference type="EMBL" id="MBC5730469.1"/>
    </source>
</evidence>
<dbReference type="InterPro" id="IPR008274">
    <property type="entry name" value="AldOxase/xan_DH_MoCoBD1"/>
</dbReference>
<evidence type="ECO:0000259" key="3">
    <source>
        <dbReference type="SMART" id="SM01008"/>
    </source>
</evidence>
<dbReference type="InterPro" id="IPR000674">
    <property type="entry name" value="Ald_Oxase/Xan_DH_a/b"/>
</dbReference>
<dbReference type="RefSeq" id="WP_186963362.1">
    <property type="nucleotide sequence ID" value="NZ_JACOPR010000003.1"/>
</dbReference>
<gene>
    <name evidence="4" type="ORF">H8S34_06435</name>
</gene>
<dbReference type="Proteomes" id="UP000660021">
    <property type="component" value="Unassembled WGS sequence"/>
</dbReference>